<evidence type="ECO:0000256" key="7">
    <source>
        <dbReference type="SAM" id="Phobius"/>
    </source>
</evidence>
<feature type="transmembrane region" description="Helical" evidence="7">
    <location>
        <begin position="250"/>
        <end position="270"/>
    </location>
</feature>
<keyword evidence="9" id="KW-0012">Acyltransferase</keyword>
<feature type="transmembrane region" description="Helical" evidence="7">
    <location>
        <begin position="131"/>
        <end position="150"/>
    </location>
</feature>
<evidence type="ECO:0000256" key="3">
    <source>
        <dbReference type="ARBA" id="ARBA00022475"/>
    </source>
</evidence>
<feature type="transmembrane region" description="Helical" evidence="7">
    <location>
        <begin position="218"/>
        <end position="238"/>
    </location>
</feature>
<dbReference type="PANTHER" id="PTHR40074">
    <property type="entry name" value="O-ACETYLTRANSFERASE WECH"/>
    <property type="match status" value="1"/>
</dbReference>
<feature type="transmembrane region" description="Helical" evidence="7">
    <location>
        <begin position="311"/>
        <end position="341"/>
    </location>
</feature>
<dbReference type="RefSeq" id="WP_152729448.1">
    <property type="nucleotide sequence ID" value="NZ_JAABOZ010000003.1"/>
</dbReference>
<comment type="similarity">
    <text evidence="2">Belongs to the acyltransferase 3 family.</text>
</comment>
<proteinExistence type="inferred from homology"/>
<keyword evidence="5 7" id="KW-1133">Transmembrane helix</keyword>
<evidence type="ECO:0000256" key="4">
    <source>
        <dbReference type="ARBA" id="ARBA00022692"/>
    </source>
</evidence>
<comment type="subcellular location">
    <subcellularLocation>
        <location evidence="1">Cell membrane</location>
        <topology evidence="1">Multi-pass membrane protein</topology>
    </subcellularLocation>
</comment>
<dbReference type="Proteomes" id="UP000470470">
    <property type="component" value="Unassembled WGS sequence"/>
</dbReference>
<feature type="domain" description="Acyltransferase 3" evidence="8">
    <location>
        <begin position="15"/>
        <end position="326"/>
    </location>
</feature>
<keyword evidence="9" id="KW-0808">Transferase</keyword>
<dbReference type="GO" id="GO:0009246">
    <property type="term" value="P:enterobacterial common antigen biosynthetic process"/>
    <property type="evidence" value="ECO:0007669"/>
    <property type="project" value="TreeGrafter"/>
</dbReference>
<keyword evidence="6 7" id="KW-0472">Membrane</keyword>
<evidence type="ECO:0000256" key="5">
    <source>
        <dbReference type="ARBA" id="ARBA00022989"/>
    </source>
</evidence>
<feature type="transmembrane region" description="Helical" evidence="7">
    <location>
        <begin position="187"/>
        <end position="206"/>
    </location>
</feature>
<dbReference type="GO" id="GO:0005886">
    <property type="term" value="C:plasma membrane"/>
    <property type="evidence" value="ECO:0007669"/>
    <property type="project" value="UniProtKB-SubCell"/>
</dbReference>
<evidence type="ECO:0000256" key="2">
    <source>
        <dbReference type="ARBA" id="ARBA00007400"/>
    </source>
</evidence>
<gene>
    <name evidence="9" type="ORF">G1H19_13525</name>
</gene>
<evidence type="ECO:0000256" key="1">
    <source>
        <dbReference type="ARBA" id="ARBA00004651"/>
    </source>
</evidence>
<evidence type="ECO:0000259" key="8">
    <source>
        <dbReference type="Pfam" id="PF01757"/>
    </source>
</evidence>
<dbReference type="InterPro" id="IPR002656">
    <property type="entry name" value="Acyl_transf_3_dom"/>
</dbReference>
<dbReference type="GO" id="GO:0016413">
    <property type="term" value="F:O-acetyltransferase activity"/>
    <property type="evidence" value="ECO:0007669"/>
    <property type="project" value="TreeGrafter"/>
</dbReference>
<feature type="transmembrane region" description="Helical" evidence="7">
    <location>
        <begin position="93"/>
        <end position="111"/>
    </location>
</feature>
<organism evidence="9 10">
    <name type="scientific">Goekera deserti</name>
    <dbReference type="NCBI Taxonomy" id="2497753"/>
    <lineage>
        <taxon>Bacteria</taxon>
        <taxon>Bacillati</taxon>
        <taxon>Actinomycetota</taxon>
        <taxon>Actinomycetes</taxon>
        <taxon>Geodermatophilales</taxon>
        <taxon>Geodermatophilaceae</taxon>
        <taxon>Goekera</taxon>
    </lineage>
</organism>
<dbReference type="PANTHER" id="PTHR40074:SF2">
    <property type="entry name" value="O-ACETYLTRANSFERASE WECH"/>
    <property type="match status" value="1"/>
</dbReference>
<evidence type="ECO:0000313" key="9">
    <source>
        <dbReference type="EMBL" id="NEL55017.1"/>
    </source>
</evidence>
<feature type="transmembrane region" description="Helical" evidence="7">
    <location>
        <begin position="277"/>
        <end position="299"/>
    </location>
</feature>
<dbReference type="EMBL" id="JAAGWK010000019">
    <property type="protein sequence ID" value="NEL55017.1"/>
    <property type="molecule type" value="Genomic_DNA"/>
</dbReference>
<name>A0A7K3WF40_9ACTN</name>
<evidence type="ECO:0000256" key="6">
    <source>
        <dbReference type="ARBA" id="ARBA00023136"/>
    </source>
</evidence>
<feature type="transmembrane region" description="Helical" evidence="7">
    <location>
        <begin position="162"/>
        <end position="181"/>
    </location>
</feature>
<keyword evidence="4 7" id="KW-0812">Transmembrane</keyword>
<reference evidence="9 10" key="1">
    <citation type="submission" date="2020-02" db="EMBL/GenBank/DDBJ databases">
        <title>The whole genome sequence of CPCC 205119.</title>
        <authorList>
            <person name="Jiang Z."/>
        </authorList>
    </citation>
    <scope>NUCLEOTIDE SEQUENCE [LARGE SCALE GENOMIC DNA]</scope>
    <source>
        <strain evidence="9 10">CPCC 205119</strain>
    </source>
</reference>
<evidence type="ECO:0000313" key="10">
    <source>
        <dbReference type="Proteomes" id="UP000470470"/>
    </source>
</evidence>
<accession>A0A7K3WF40</accession>
<keyword evidence="3" id="KW-1003">Cell membrane</keyword>
<keyword evidence="10" id="KW-1185">Reference proteome</keyword>
<comment type="caution">
    <text evidence="9">The sequence shown here is derived from an EMBL/GenBank/DDBJ whole genome shotgun (WGS) entry which is preliminary data.</text>
</comment>
<sequence>MPGGAGGGGQKDLGVQSLRGLAVLLMVAGHVIGGDDQGGLAVADDSAWRFSYLALEDLRMPLFTVLSGYVYALRPVRTRAELGGLFRGKVRRLVVPLVTVGTLLFLVKLAAPDVNRRPVAGDLPRVFVFSYEHLWFLQAIFLIFLLVGLLDALGALGRLPGWGAAFAVACLLFFVTSVDLLPVSPDLFSLGGTLRLLPFFLIGVAAHRFPRQLLRRPLVVAVGVAFVPLLTLRLWGLAGGAAWPPVPDRALSLGVGVCGVLLLLAVRGYLRSRALGWLGGFSFGIYLLHVFGTSGMSVVTGRLGVDSTALAFVLSLGAGLAMPVLFELLLGRYAVVSWGVLGQRPVRRRGSAVTEDRPPTGDAVR</sequence>
<protein>
    <submittedName>
        <fullName evidence="9">Acyltransferase</fullName>
    </submittedName>
</protein>
<dbReference type="Pfam" id="PF01757">
    <property type="entry name" value="Acyl_transf_3"/>
    <property type="match status" value="1"/>
</dbReference>
<dbReference type="AlphaFoldDB" id="A0A7K3WF40"/>